<dbReference type="Pfam" id="PF05163">
    <property type="entry name" value="DinB"/>
    <property type="match status" value="1"/>
</dbReference>
<organism evidence="4 5">
    <name type="scientific">Brevibacillus laterosporus LMG 15441</name>
    <dbReference type="NCBI Taxonomy" id="1042163"/>
    <lineage>
        <taxon>Bacteria</taxon>
        <taxon>Bacillati</taxon>
        <taxon>Bacillota</taxon>
        <taxon>Bacilli</taxon>
        <taxon>Bacillales</taxon>
        <taxon>Paenibacillaceae</taxon>
        <taxon>Brevibacillus</taxon>
    </lineage>
</organism>
<keyword evidence="5" id="KW-1185">Reference proteome</keyword>
<evidence type="ECO:0000256" key="2">
    <source>
        <dbReference type="ARBA" id="ARBA00022723"/>
    </source>
</evidence>
<accession>A0A075R6A1</accession>
<dbReference type="STRING" id="1042163.BRLA_c030220"/>
<dbReference type="InterPro" id="IPR034660">
    <property type="entry name" value="DinB/YfiT-like"/>
</dbReference>
<keyword evidence="2 3" id="KW-0479">Metal-binding</keyword>
<dbReference type="Gene3D" id="1.20.120.450">
    <property type="entry name" value="dinb family like domain"/>
    <property type="match status" value="1"/>
</dbReference>
<name>A0A075R6A1_BRELA</name>
<dbReference type="RefSeq" id="WP_003335770.1">
    <property type="nucleotide sequence ID" value="NZ_CP007806.1"/>
</dbReference>
<dbReference type="Proteomes" id="UP000005850">
    <property type="component" value="Chromosome"/>
</dbReference>
<sequence>MFQTLDHFLKSWEFEAAATQKLLRNLTDESLKQEITSQSWTLGRIAWHTVAAIRIITSNTNLTFDAPAEDYPVPTTAQFIADSYHQASNAFVQALKKEWTDHTLQESIEFIGQQMPNGSLLMFLIQHQSHHRGQMTVLMRQAGLTVPGIYGPSKEEWAKFGMEAPQM</sequence>
<feature type="binding site" evidence="3">
    <location>
        <position position="131"/>
    </location>
    <ligand>
        <name>a divalent metal cation</name>
        <dbReference type="ChEBI" id="CHEBI:60240"/>
    </ligand>
</feature>
<protein>
    <submittedName>
        <fullName evidence="4">DinB family protein</fullName>
    </submittedName>
</protein>
<evidence type="ECO:0000256" key="1">
    <source>
        <dbReference type="ARBA" id="ARBA00008635"/>
    </source>
</evidence>
<dbReference type="AlphaFoldDB" id="A0A075R6A1"/>
<dbReference type="SUPFAM" id="SSF109854">
    <property type="entry name" value="DinB/YfiT-like putative metalloenzymes"/>
    <property type="match status" value="1"/>
</dbReference>
<dbReference type="KEGG" id="blr:BRLA_c030220"/>
<dbReference type="EMBL" id="CP007806">
    <property type="protein sequence ID" value="AIG27334.1"/>
    <property type="molecule type" value="Genomic_DNA"/>
</dbReference>
<feature type="binding site" evidence="3">
    <location>
        <position position="48"/>
    </location>
    <ligand>
        <name>a divalent metal cation</name>
        <dbReference type="ChEBI" id="CHEBI:60240"/>
    </ligand>
</feature>
<comment type="similarity">
    <text evidence="1">Belongs to the DinB family.</text>
</comment>
<dbReference type="eggNOG" id="COG2318">
    <property type="taxonomic scope" value="Bacteria"/>
</dbReference>
<dbReference type="HOGENOM" id="CLU_1746178_0_0_9"/>
<dbReference type="InterPro" id="IPR007837">
    <property type="entry name" value="DinB"/>
</dbReference>
<evidence type="ECO:0000313" key="5">
    <source>
        <dbReference type="Proteomes" id="UP000005850"/>
    </source>
</evidence>
<gene>
    <name evidence="4" type="ORF">BRLA_c030220</name>
</gene>
<evidence type="ECO:0000256" key="3">
    <source>
        <dbReference type="PIRSR" id="PIRSR607837-1"/>
    </source>
</evidence>
<dbReference type="GO" id="GO:0046872">
    <property type="term" value="F:metal ion binding"/>
    <property type="evidence" value="ECO:0007669"/>
    <property type="project" value="UniProtKB-KW"/>
</dbReference>
<proteinExistence type="inferred from homology"/>
<feature type="binding site" evidence="3">
    <location>
        <position position="127"/>
    </location>
    <ligand>
        <name>a divalent metal cation</name>
        <dbReference type="ChEBI" id="CHEBI:60240"/>
    </ligand>
</feature>
<evidence type="ECO:0000313" key="4">
    <source>
        <dbReference type="EMBL" id="AIG27334.1"/>
    </source>
</evidence>
<reference evidence="4 5" key="1">
    <citation type="journal article" date="2011" name="J. Bacteriol.">
        <title>Genome sequence of Brevibacillus laterosporus LMG 15441, a pathogen of invertebrates.</title>
        <authorList>
            <person name="Djukic M."/>
            <person name="Poehlein A."/>
            <person name="Thurmer A."/>
            <person name="Daniel R."/>
        </authorList>
    </citation>
    <scope>NUCLEOTIDE SEQUENCE [LARGE SCALE GENOMIC DNA]</scope>
    <source>
        <strain evidence="4 5">LMG 15441</strain>
    </source>
</reference>